<accession>A0A031LL71</accession>
<comment type="caution">
    <text evidence="1">The sequence shown here is derived from an EMBL/GenBank/DDBJ whole genome shotgun (WGS) entry which is preliminary data.</text>
</comment>
<proteinExistence type="predicted"/>
<dbReference type="Proteomes" id="UP000024332">
    <property type="component" value="Unassembled WGS sequence"/>
</dbReference>
<evidence type="ECO:0000313" key="1">
    <source>
        <dbReference type="EMBL" id="EZQ01974.1"/>
    </source>
</evidence>
<evidence type="ECO:0000313" key="2">
    <source>
        <dbReference type="Proteomes" id="UP000024332"/>
    </source>
</evidence>
<reference evidence="1 2" key="1">
    <citation type="submission" date="2014-03" db="EMBL/GenBank/DDBJ databases">
        <title>Draft genome sequence of the novel thermoacidophilic archaea Acidianus copahuensis ALE1 strain, isolated from Copahue volcanic area in Neuquen Argentina.</title>
        <authorList>
            <person name="Urbieta M.S."/>
            <person name="Rascovan N."/>
            <person name="Castro C."/>
            <person name="Revale S."/>
            <person name="Giaveno M.A."/>
            <person name="Vazquez M.P."/>
            <person name="Donati E.R."/>
        </authorList>
    </citation>
    <scope>NUCLEOTIDE SEQUENCE [LARGE SCALE GENOMIC DNA]</scope>
    <source>
        <strain evidence="1 2">ALE1</strain>
    </source>
</reference>
<keyword evidence="2" id="KW-1185">Reference proteome</keyword>
<evidence type="ECO:0008006" key="3">
    <source>
        <dbReference type="Google" id="ProtNLM"/>
    </source>
</evidence>
<dbReference type="OrthoDB" id="41686at2157"/>
<dbReference type="AlphaFoldDB" id="A0A031LL71"/>
<dbReference type="STRING" id="1160895.CM19_10845"/>
<name>A0A031LL71_9CREN</name>
<protein>
    <recommendedName>
        <fullName evidence="3">DUF1641 domain-containing protein</fullName>
    </recommendedName>
</protein>
<dbReference type="EMBL" id="JFZT01000057">
    <property type="protein sequence ID" value="EZQ01974.1"/>
    <property type="molecule type" value="Genomic_DNA"/>
</dbReference>
<dbReference type="RefSeq" id="WP_048100361.1">
    <property type="nucleotide sequence ID" value="NZ_JFZT01000057.1"/>
</dbReference>
<organism evidence="1 2">
    <name type="scientific">Candidatus Acidianus copahuensis</name>
    <dbReference type="NCBI Taxonomy" id="1160895"/>
    <lineage>
        <taxon>Archaea</taxon>
        <taxon>Thermoproteota</taxon>
        <taxon>Thermoprotei</taxon>
        <taxon>Sulfolobales</taxon>
        <taxon>Sulfolobaceae</taxon>
        <taxon>Acidianus</taxon>
    </lineage>
</organism>
<sequence length="167" mass="18722">MSIDRDEDYIEGVEKIKQIVIYLNSTGILDSVLDVLKDENKLRSFLTSKTYRAIVEMLGELKELIDNGQVSADDFINGTIAIAKHLDKIGKIISILEKHGVLDVITTGMSKAAEEMIKDKDQSNIVELLASFDDPDVKKTLAYFRFMLKELGKATELVVNDGKNQQK</sequence>
<gene>
    <name evidence="1" type="ORF">CM19_10845</name>
</gene>